<evidence type="ECO:0000313" key="2">
    <source>
        <dbReference type="EMBL" id="TWH90857.1"/>
    </source>
</evidence>
<keyword evidence="3" id="KW-1185">Reference proteome</keyword>
<dbReference type="EMBL" id="VLKI01000001">
    <property type="protein sequence ID" value="TWH90857.1"/>
    <property type="molecule type" value="Genomic_DNA"/>
</dbReference>
<feature type="transmembrane region" description="Helical" evidence="1">
    <location>
        <begin position="95"/>
        <end position="113"/>
    </location>
</feature>
<feature type="transmembrane region" description="Helical" evidence="1">
    <location>
        <begin position="125"/>
        <end position="143"/>
    </location>
</feature>
<comment type="caution">
    <text evidence="2">The sequence shown here is derived from an EMBL/GenBank/DDBJ whole genome shotgun (WGS) entry which is preliminary data.</text>
</comment>
<keyword evidence="1" id="KW-0472">Membrane</keyword>
<dbReference type="InterPro" id="IPR048147">
    <property type="entry name" value="CBO0543-like"/>
</dbReference>
<keyword evidence="1" id="KW-1133">Transmembrane helix</keyword>
<reference evidence="2 3" key="1">
    <citation type="journal article" date="2015" name="Stand. Genomic Sci.">
        <title>Genomic Encyclopedia of Bacterial and Archaeal Type Strains, Phase III: the genomes of soil and plant-associated and newly described type strains.</title>
        <authorList>
            <person name="Whitman W.B."/>
            <person name="Woyke T."/>
            <person name="Klenk H.P."/>
            <person name="Zhou Y."/>
            <person name="Lilburn T.G."/>
            <person name="Beck B.J."/>
            <person name="De Vos P."/>
            <person name="Vandamme P."/>
            <person name="Eisen J.A."/>
            <person name="Garrity G."/>
            <person name="Hugenholtz P."/>
            <person name="Kyrpides N.C."/>
        </authorList>
    </citation>
    <scope>NUCLEOTIDE SEQUENCE [LARGE SCALE GENOMIC DNA]</scope>
    <source>
        <strain evidence="2 3">CGMCC 1.10115</strain>
    </source>
</reference>
<dbReference type="AlphaFoldDB" id="A0A562K626"/>
<organism evidence="2 3">
    <name type="scientific">Cytobacillus oceanisediminis</name>
    <dbReference type="NCBI Taxonomy" id="665099"/>
    <lineage>
        <taxon>Bacteria</taxon>
        <taxon>Bacillati</taxon>
        <taxon>Bacillota</taxon>
        <taxon>Bacilli</taxon>
        <taxon>Bacillales</taxon>
        <taxon>Bacillaceae</taxon>
        <taxon>Cytobacillus</taxon>
    </lineage>
</organism>
<dbReference type="NCBIfam" id="NF041644">
    <property type="entry name" value="CBO0543_fam"/>
    <property type="match status" value="1"/>
</dbReference>
<evidence type="ECO:0000256" key="1">
    <source>
        <dbReference type="SAM" id="Phobius"/>
    </source>
</evidence>
<proteinExistence type="predicted"/>
<feature type="transmembrane region" description="Helical" evidence="1">
    <location>
        <begin position="64"/>
        <end position="83"/>
    </location>
</feature>
<keyword evidence="1" id="KW-0812">Transmembrane</keyword>
<gene>
    <name evidence="2" type="ORF">IQ19_00307</name>
</gene>
<dbReference type="RefSeq" id="WP_144539208.1">
    <property type="nucleotide sequence ID" value="NZ_CBCSDC010000025.1"/>
</dbReference>
<accession>A0A562K626</accession>
<dbReference type="Proteomes" id="UP000318667">
    <property type="component" value="Unassembled WGS sequence"/>
</dbReference>
<sequence>MKWGVLIISILLFNTVATFMKKRLKTSEIYTTVIFGLLVSSLVDVYASFRYNAWGFFEVEKAELSAILVLLGIYPAATIMIINWYPYKCTWKLKLTYLMGWAIFSTSYEWLSIKSGVIWHNNWNLFYSFVMYPFIYYILILHVKFYRWMQQRR</sequence>
<name>A0A562K626_9BACI</name>
<dbReference type="GeneID" id="65401594"/>
<evidence type="ECO:0000313" key="3">
    <source>
        <dbReference type="Proteomes" id="UP000318667"/>
    </source>
</evidence>
<protein>
    <submittedName>
        <fullName evidence="2">Uncharacterized protein</fullName>
    </submittedName>
</protein>
<feature type="transmembrane region" description="Helical" evidence="1">
    <location>
        <begin position="29"/>
        <end position="49"/>
    </location>
</feature>
<dbReference type="OrthoDB" id="2851062at2"/>